<dbReference type="InterPro" id="IPR055199">
    <property type="entry name" value="Hda_lid"/>
</dbReference>
<dbReference type="Gene3D" id="1.10.8.60">
    <property type="match status" value="1"/>
</dbReference>
<dbReference type="SUPFAM" id="SSF52540">
    <property type="entry name" value="P-loop containing nucleoside triphosphate hydrolases"/>
    <property type="match status" value="1"/>
</dbReference>
<dbReference type="PANTHER" id="PTHR30050">
    <property type="entry name" value="CHROMOSOMAL REPLICATION INITIATOR PROTEIN DNAA"/>
    <property type="match status" value="1"/>
</dbReference>
<dbReference type="NCBIfam" id="TIGR03420">
    <property type="entry name" value="DnaA_homol_Hda"/>
    <property type="match status" value="1"/>
</dbReference>
<gene>
    <name evidence="3" type="ORF">GCM10009114_02510</name>
</gene>
<dbReference type="Proteomes" id="UP001500359">
    <property type="component" value="Unassembled WGS sequence"/>
</dbReference>
<evidence type="ECO:0000259" key="2">
    <source>
        <dbReference type="Pfam" id="PF22688"/>
    </source>
</evidence>
<name>A0ABN1LCA2_9ALTE</name>
<dbReference type="Gene3D" id="3.40.50.300">
    <property type="entry name" value="P-loop containing nucleotide triphosphate hydrolases"/>
    <property type="match status" value="1"/>
</dbReference>
<accession>A0ABN1LCA2</accession>
<comment type="caution">
    <text evidence="3">The sequence shown here is derived from an EMBL/GenBank/DDBJ whole genome shotgun (WGS) entry which is preliminary data.</text>
</comment>
<dbReference type="EMBL" id="BAAAFD010000001">
    <property type="protein sequence ID" value="GAA0852467.1"/>
    <property type="molecule type" value="Genomic_DNA"/>
</dbReference>
<dbReference type="InterPro" id="IPR027417">
    <property type="entry name" value="P-loop_NTPase"/>
</dbReference>
<evidence type="ECO:0000259" key="1">
    <source>
        <dbReference type="Pfam" id="PF00308"/>
    </source>
</evidence>
<organism evidence="3 4">
    <name type="scientific">Aliiglaciecola litoralis</name>
    <dbReference type="NCBI Taxonomy" id="582857"/>
    <lineage>
        <taxon>Bacteria</taxon>
        <taxon>Pseudomonadati</taxon>
        <taxon>Pseudomonadota</taxon>
        <taxon>Gammaproteobacteria</taxon>
        <taxon>Alteromonadales</taxon>
        <taxon>Alteromonadaceae</taxon>
        <taxon>Aliiglaciecola</taxon>
    </lineage>
</organism>
<feature type="domain" description="Hda lid" evidence="2">
    <location>
        <begin position="174"/>
        <end position="236"/>
    </location>
</feature>
<protein>
    <submittedName>
        <fullName evidence="3">DnaA inactivator Hda</fullName>
    </submittedName>
</protein>
<proteinExistence type="predicted"/>
<dbReference type="Pfam" id="PF22688">
    <property type="entry name" value="Hda_lid"/>
    <property type="match status" value="1"/>
</dbReference>
<dbReference type="InterPro" id="IPR017788">
    <property type="entry name" value="Hda"/>
</dbReference>
<dbReference type="RefSeq" id="WP_343855807.1">
    <property type="nucleotide sequence ID" value="NZ_BAAAFD010000001.1"/>
</dbReference>
<feature type="domain" description="Chromosomal replication initiator protein DnaA ATPAse" evidence="1">
    <location>
        <begin position="17"/>
        <end position="165"/>
    </location>
</feature>
<reference evidence="3 4" key="1">
    <citation type="journal article" date="2019" name="Int. J. Syst. Evol. Microbiol.">
        <title>The Global Catalogue of Microorganisms (GCM) 10K type strain sequencing project: providing services to taxonomists for standard genome sequencing and annotation.</title>
        <authorList>
            <consortium name="The Broad Institute Genomics Platform"/>
            <consortium name="The Broad Institute Genome Sequencing Center for Infectious Disease"/>
            <person name="Wu L."/>
            <person name="Ma J."/>
        </authorList>
    </citation>
    <scope>NUCLEOTIDE SEQUENCE [LARGE SCALE GENOMIC DNA]</scope>
    <source>
        <strain evidence="3 4">JCM 15896</strain>
    </source>
</reference>
<dbReference type="PANTHER" id="PTHR30050:SF5">
    <property type="entry name" value="DNAA REGULATORY INACTIVATOR HDA"/>
    <property type="match status" value="1"/>
</dbReference>
<sequence>MSVNTPQQIVLDVDLPDEQTFDTLVEGENTLVVAHCQSLLLSPNSENTPFVTYISGASASGKSHLLVAMCHQAAERQLSHFYLCLSESSPYPADMLNSMENLDLLCIDNIHLLESLPDWQRALFDLINRINETQGCKLVVSANQGPLSLNFDLADLKSRLSWGVSFNLVPLGEKEAEHALEVKARHRGLVIAPESLSYLVTHSRRDMHSLTQSLEVLQQKSLQQKRKISIPFIKQTFDF</sequence>
<dbReference type="Pfam" id="PF00308">
    <property type="entry name" value="Bac_DnaA"/>
    <property type="match status" value="1"/>
</dbReference>
<dbReference type="InterPro" id="IPR013317">
    <property type="entry name" value="DnaA_dom"/>
</dbReference>
<evidence type="ECO:0000313" key="3">
    <source>
        <dbReference type="EMBL" id="GAA0852467.1"/>
    </source>
</evidence>
<evidence type="ECO:0000313" key="4">
    <source>
        <dbReference type="Proteomes" id="UP001500359"/>
    </source>
</evidence>
<keyword evidence="4" id="KW-1185">Reference proteome</keyword>